<accession>A0A0S2MW73</accession>
<proteinExistence type="predicted"/>
<name>A0A0S2MW73_9CAUD</name>
<evidence type="ECO:0000313" key="3">
    <source>
        <dbReference type="Proteomes" id="UP000229115"/>
    </source>
</evidence>
<sequence>MKVGYKSTSIEGKCLKNTYEVGKEYIVDKKEVIREISTLGASPVEDKSLRVHSEEVIHYCDNFSDCQNWAKPKYHTRFFEIQVLGRFKNELTKSGTTHIKILKELSESDIKSLKEKALENAVDTILGLKKLRKLQKAFPNLIVGGSISLFLQGVKLGRLTARDRDPSDFDLISPYWINLEDVGAELLDSKNSGNSFNETYTYEGIKLDLAISNTSKFSIVEHNGHKYKVNSIFEILGHKISYATQKNGHKHRKDIMEIIGIKTENK</sequence>
<reference evidence="2 3" key="1">
    <citation type="submission" date="2015-10" db="EMBL/GenBank/DDBJ databases">
        <title>Large-scale maps of variable infection efficiencies in aquatic Bacteriodetes phage-host model systems.</title>
        <authorList>
            <person name="Holmfeldt K."/>
            <person name="Solonenko N."/>
            <person name="Howard-Varona C."/>
            <person name="Moreno M."/>
            <person name="Malmstrom R.R."/>
            <person name="Blow M.J."/>
            <person name="Sullivan M.B."/>
        </authorList>
    </citation>
    <scope>NUCLEOTIDE SEQUENCE [LARGE SCALE GENOMIC DNA]</scope>
</reference>
<dbReference type="Proteomes" id="UP000229115">
    <property type="component" value="Segment"/>
</dbReference>
<protein>
    <recommendedName>
        <fullName evidence="1">DUF7666 domain-containing protein</fullName>
    </recommendedName>
</protein>
<organism evidence="2 3">
    <name type="scientific">Cellulophaga phage phi4:1_13</name>
    <dbReference type="NCBI Taxonomy" id="1747284"/>
    <lineage>
        <taxon>Viruses</taxon>
        <taxon>Duplodnaviria</taxon>
        <taxon>Heunggongvirae</taxon>
        <taxon>Uroviricota</taxon>
        <taxon>Caudoviricetes</taxon>
        <taxon>Lightbulbvirus</taxon>
        <taxon>Lightbulbvirus Cba41</taxon>
    </lineage>
</organism>
<evidence type="ECO:0000313" key="2">
    <source>
        <dbReference type="EMBL" id="ALO80168.1"/>
    </source>
</evidence>
<feature type="domain" description="DUF7666" evidence="1">
    <location>
        <begin position="39"/>
        <end position="110"/>
    </location>
</feature>
<dbReference type="EMBL" id="KT962245">
    <property type="protein sequence ID" value="ALO80168.1"/>
    <property type="molecule type" value="Genomic_RNA"/>
</dbReference>
<dbReference type="InterPro" id="IPR056083">
    <property type="entry name" value="DUF7666"/>
</dbReference>
<evidence type="ECO:0000259" key="1">
    <source>
        <dbReference type="Pfam" id="PF24703"/>
    </source>
</evidence>
<gene>
    <name evidence="2" type="ORF">Phi4113_159</name>
</gene>
<dbReference type="Pfam" id="PF24703">
    <property type="entry name" value="DUF7666"/>
    <property type="match status" value="1"/>
</dbReference>